<accession>A0A2P4SGK4</accession>
<feature type="region of interest" description="Disordered" evidence="1">
    <location>
        <begin position="43"/>
        <end position="71"/>
    </location>
</feature>
<reference evidence="2 3" key="1">
    <citation type="submission" date="2018-01" db="EMBL/GenBank/DDBJ databases">
        <title>Comparison of the Chinese Bamboo Partridge and Red Junglefowl genome sequences highlights the importance of demography in genome evolution.</title>
        <authorList>
            <person name="Tiley G.P."/>
            <person name="Kimball R.T."/>
            <person name="Braun E.L."/>
            <person name="Burleigh J.G."/>
        </authorList>
    </citation>
    <scope>NUCLEOTIDE SEQUENCE [LARGE SCALE GENOMIC DNA]</scope>
    <source>
        <strain evidence="2">RTK389</strain>
        <tissue evidence="2">Blood</tissue>
    </source>
</reference>
<evidence type="ECO:0000313" key="3">
    <source>
        <dbReference type="Proteomes" id="UP000237246"/>
    </source>
</evidence>
<name>A0A2P4SGK4_BAMTH</name>
<organism evidence="2 3">
    <name type="scientific">Bambusicola thoracicus</name>
    <name type="common">Chinese bamboo-partridge</name>
    <name type="synonym">Perdix thoracica</name>
    <dbReference type="NCBI Taxonomy" id="9083"/>
    <lineage>
        <taxon>Eukaryota</taxon>
        <taxon>Metazoa</taxon>
        <taxon>Chordata</taxon>
        <taxon>Craniata</taxon>
        <taxon>Vertebrata</taxon>
        <taxon>Euteleostomi</taxon>
        <taxon>Archelosauria</taxon>
        <taxon>Archosauria</taxon>
        <taxon>Dinosauria</taxon>
        <taxon>Saurischia</taxon>
        <taxon>Theropoda</taxon>
        <taxon>Coelurosauria</taxon>
        <taxon>Aves</taxon>
        <taxon>Neognathae</taxon>
        <taxon>Galloanserae</taxon>
        <taxon>Galliformes</taxon>
        <taxon>Phasianidae</taxon>
        <taxon>Perdicinae</taxon>
        <taxon>Bambusicola</taxon>
    </lineage>
</organism>
<proteinExistence type="predicted"/>
<evidence type="ECO:0000256" key="1">
    <source>
        <dbReference type="SAM" id="MobiDB-lite"/>
    </source>
</evidence>
<dbReference type="Proteomes" id="UP000237246">
    <property type="component" value="Unassembled WGS sequence"/>
</dbReference>
<protein>
    <submittedName>
        <fullName evidence="2">Uncharacterized protein</fullName>
    </submittedName>
</protein>
<keyword evidence="3" id="KW-1185">Reference proteome</keyword>
<dbReference type="OrthoDB" id="6258998at2759"/>
<sequence length="121" mass="13463">MHPETVSCPLVLGCYEHKSCCNYIRPLLISSSYLTGGSLSSFLPESPAKEKVNDYDVTEPKNPAGDQPNVYTPLEGNDASFVKSKADFFEKTQEYHSTKSQSRSKFRDQPSTGKQSQHLAK</sequence>
<feature type="region of interest" description="Disordered" evidence="1">
    <location>
        <begin position="93"/>
        <end position="121"/>
    </location>
</feature>
<evidence type="ECO:0000313" key="2">
    <source>
        <dbReference type="EMBL" id="POI23252.1"/>
    </source>
</evidence>
<dbReference type="EMBL" id="PPHD01050579">
    <property type="protein sequence ID" value="POI23252.1"/>
    <property type="molecule type" value="Genomic_DNA"/>
</dbReference>
<feature type="non-terminal residue" evidence="2">
    <location>
        <position position="121"/>
    </location>
</feature>
<dbReference type="AlphaFoldDB" id="A0A2P4SGK4"/>
<feature type="compositionally biased region" description="Polar residues" evidence="1">
    <location>
        <begin position="98"/>
        <end position="121"/>
    </location>
</feature>
<comment type="caution">
    <text evidence="2">The sequence shown here is derived from an EMBL/GenBank/DDBJ whole genome shotgun (WGS) entry which is preliminary data.</text>
</comment>
<gene>
    <name evidence="2" type="ORF">CIB84_013001</name>
</gene>